<sequence length="30" mass="3519">MQLWCRVKQGDWRNNIKNGTLADSDILQSQ</sequence>
<evidence type="ECO:0000313" key="1">
    <source>
        <dbReference type="EMBL" id="JAH09932.1"/>
    </source>
</evidence>
<reference evidence="1" key="2">
    <citation type="journal article" date="2015" name="Fish Shellfish Immunol.">
        <title>Early steps in the European eel (Anguilla anguilla)-Vibrio vulnificus interaction in the gills: Role of the RtxA13 toxin.</title>
        <authorList>
            <person name="Callol A."/>
            <person name="Pajuelo D."/>
            <person name="Ebbesson L."/>
            <person name="Teles M."/>
            <person name="MacKenzie S."/>
            <person name="Amaro C."/>
        </authorList>
    </citation>
    <scope>NUCLEOTIDE SEQUENCE</scope>
</reference>
<reference evidence="1" key="1">
    <citation type="submission" date="2014-11" db="EMBL/GenBank/DDBJ databases">
        <authorList>
            <person name="Amaro Gonzalez C."/>
        </authorList>
    </citation>
    <scope>NUCLEOTIDE SEQUENCE</scope>
</reference>
<dbReference type="EMBL" id="GBXM01098645">
    <property type="protein sequence ID" value="JAH09932.1"/>
    <property type="molecule type" value="Transcribed_RNA"/>
</dbReference>
<dbReference type="AlphaFoldDB" id="A0A0E9Q092"/>
<name>A0A0E9Q092_ANGAN</name>
<protein>
    <submittedName>
        <fullName evidence="1">Uncharacterized protein</fullName>
    </submittedName>
</protein>
<proteinExistence type="predicted"/>
<organism evidence="1">
    <name type="scientific">Anguilla anguilla</name>
    <name type="common">European freshwater eel</name>
    <name type="synonym">Muraena anguilla</name>
    <dbReference type="NCBI Taxonomy" id="7936"/>
    <lineage>
        <taxon>Eukaryota</taxon>
        <taxon>Metazoa</taxon>
        <taxon>Chordata</taxon>
        <taxon>Craniata</taxon>
        <taxon>Vertebrata</taxon>
        <taxon>Euteleostomi</taxon>
        <taxon>Actinopterygii</taxon>
        <taxon>Neopterygii</taxon>
        <taxon>Teleostei</taxon>
        <taxon>Anguilliformes</taxon>
        <taxon>Anguillidae</taxon>
        <taxon>Anguilla</taxon>
    </lineage>
</organism>
<accession>A0A0E9Q092</accession>